<reference evidence="1" key="1">
    <citation type="journal article" date="2022" name="bioRxiv">
        <title>Sequencing and chromosome-scale assembly of the giantPleurodeles waltlgenome.</title>
        <authorList>
            <person name="Brown T."/>
            <person name="Elewa A."/>
            <person name="Iarovenko S."/>
            <person name="Subramanian E."/>
            <person name="Araus A.J."/>
            <person name="Petzold A."/>
            <person name="Susuki M."/>
            <person name="Suzuki K.-i.T."/>
            <person name="Hayashi T."/>
            <person name="Toyoda A."/>
            <person name="Oliveira C."/>
            <person name="Osipova E."/>
            <person name="Leigh N.D."/>
            <person name="Simon A."/>
            <person name="Yun M.H."/>
        </authorList>
    </citation>
    <scope>NUCLEOTIDE SEQUENCE</scope>
    <source>
        <strain evidence="1">20211129_DDA</strain>
        <tissue evidence="1">Liver</tissue>
    </source>
</reference>
<sequence length="115" mass="13684">MAQTKQKEYFDLSKKVYPHQFEVGDKISIKPPVQRKKGEKRFSESMVIDKVCGCLLDELCVMKKKIVFDHLEGKRIIWYYATSSRLAFDSTLETLRVERTVVRRWLRHRSGLQLY</sequence>
<evidence type="ECO:0000313" key="2">
    <source>
        <dbReference type="Proteomes" id="UP001066276"/>
    </source>
</evidence>
<evidence type="ECO:0000313" key="1">
    <source>
        <dbReference type="EMBL" id="KAJ1151390.1"/>
    </source>
</evidence>
<dbReference type="EMBL" id="JANPWB010000009">
    <property type="protein sequence ID" value="KAJ1151390.1"/>
    <property type="molecule type" value="Genomic_DNA"/>
</dbReference>
<comment type="caution">
    <text evidence="1">The sequence shown here is derived from an EMBL/GenBank/DDBJ whole genome shotgun (WGS) entry which is preliminary data.</text>
</comment>
<accession>A0AAV7RIS0</accession>
<dbReference type="AlphaFoldDB" id="A0AAV7RIS0"/>
<proteinExistence type="predicted"/>
<gene>
    <name evidence="1" type="ORF">NDU88_004172</name>
</gene>
<keyword evidence="2" id="KW-1185">Reference proteome</keyword>
<organism evidence="1 2">
    <name type="scientific">Pleurodeles waltl</name>
    <name type="common">Iberian ribbed newt</name>
    <dbReference type="NCBI Taxonomy" id="8319"/>
    <lineage>
        <taxon>Eukaryota</taxon>
        <taxon>Metazoa</taxon>
        <taxon>Chordata</taxon>
        <taxon>Craniata</taxon>
        <taxon>Vertebrata</taxon>
        <taxon>Euteleostomi</taxon>
        <taxon>Amphibia</taxon>
        <taxon>Batrachia</taxon>
        <taxon>Caudata</taxon>
        <taxon>Salamandroidea</taxon>
        <taxon>Salamandridae</taxon>
        <taxon>Pleurodelinae</taxon>
        <taxon>Pleurodeles</taxon>
    </lineage>
</organism>
<name>A0AAV7RIS0_PLEWA</name>
<dbReference type="Proteomes" id="UP001066276">
    <property type="component" value="Chromosome 5"/>
</dbReference>
<protein>
    <submittedName>
        <fullName evidence="1">Uncharacterized protein</fullName>
    </submittedName>
</protein>